<comment type="function">
    <text evidence="9">Converts adenosine-3',5'-bisphosphate (PAP) to AMP.</text>
</comment>
<comment type="catalytic activity">
    <reaction evidence="1 9">
        <text>adenosine 3',5'-bisphosphate + H2O = AMP + phosphate</text>
        <dbReference type="Rhea" id="RHEA:10040"/>
        <dbReference type="ChEBI" id="CHEBI:15377"/>
        <dbReference type="ChEBI" id="CHEBI:43474"/>
        <dbReference type="ChEBI" id="CHEBI:58343"/>
        <dbReference type="ChEBI" id="CHEBI:456215"/>
        <dbReference type="EC" id="3.1.3.7"/>
    </reaction>
</comment>
<proteinExistence type="inferred from homology"/>
<protein>
    <recommendedName>
        <fullName evidence="9">3'(2'),5'-bisphosphate nucleotidase CysQ</fullName>
        <ecNumber evidence="9">3.1.3.7</ecNumber>
    </recommendedName>
    <alternativeName>
        <fullName evidence="9">3'(2'),5-bisphosphonucleoside 3'(2')-phosphohydrolase</fullName>
    </alternativeName>
    <alternativeName>
        <fullName evidence="9">3'-phosphoadenosine 5'-phosphate phosphatase</fullName>
        <shortName evidence="9">PAP phosphatase</shortName>
    </alternativeName>
</protein>
<dbReference type="CDD" id="cd01638">
    <property type="entry name" value="CysQ"/>
    <property type="match status" value="1"/>
</dbReference>
<dbReference type="GO" id="GO:0008441">
    <property type="term" value="F:3'(2'),5'-bisphosphate nucleotidase activity"/>
    <property type="evidence" value="ECO:0007669"/>
    <property type="project" value="UniProtKB-UniRule"/>
</dbReference>
<feature type="binding site" evidence="9">
    <location>
        <position position="64"/>
    </location>
    <ligand>
        <name>substrate</name>
    </ligand>
</feature>
<evidence type="ECO:0000256" key="7">
    <source>
        <dbReference type="ARBA" id="ARBA00022842"/>
    </source>
</evidence>
<feature type="binding site" evidence="10">
    <location>
        <position position="85"/>
    </location>
    <ligand>
        <name>Mg(2+)</name>
        <dbReference type="ChEBI" id="CHEBI:18420"/>
        <label>1</label>
        <note>catalytic</note>
    </ligand>
</feature>
<dbReference type="InterPro" id="IPR020550">
    <property type="entry name" value="Inositol_monophosphatase_CS"/>
</dbReference>
<dbReference type="Gene3D" id="3.30.540.10">
    <property type="entry name" value="Fructose-1,6-Bisphosphatase, subunit A, domain 1"/>
    <property type="match status" value="1"/>
</dbReference>
<evidence type="ECO:0000256" key="9">
    <source>
        <dbReference type="HAMAP-Rule" id="MF_02095"/>
    </source>
</evidence>
<dbReference type="RefSeq" id="WP_158338860.1">
    <property type="nucleotide sequence ID" value="NZ_CP034855.1"/>
</dbReference>
<evidence type="ECO:0000256" key="5">
    <source>
        <dbReference type="ARBA" id="ARBA00022723"/>
    </source>
</evidence>
<dbReference type="InterPro" id="IPR000760">
    <property type="entry name" value="Inositol_monophosphatase-like"/>
</dbReference>
<feature type="binding site" evidence="9">
    <location>
        <position position="86"/>
    </location>
    <ligand>
        <name>Mg(2+)</name>
        <dbReference type="ChEBI" id="CHEBI:18420"/>
        <label>2</label>
    </ligand>
</feature>
<dbReference type="InterPro" id="IPR020583">
    <property type="entry name" value="Inositol_monoP_metal-BS"/>
</dbReference>
<evidence type="ECO:0000256" key="10">
    <source>
        <dbReference type="PIRSR" id="PIRSR600760-2"/>
    </source>
</evidence>
<accession>A0A4D6Y8S9</accession>
<keyword evidence="7 9" id="KW-0460">Magnesium</keyword>
<dbReference type="EC" id="3.1.3.7" evidence="9"/>
<gene>
    <name evidence="9 11" type="primary">cysQ</name>
    <name evidence="11" type="ORF">D9V77_02795</name>
</gene>
<dbReference type="PANTHER" id="PTHR43028">
    <property type="entry name" value="3'(2'),5'-BISPHOSPHATE NUCLEOTIDASE 1"/>
    <property type="match status" value="1"/>
</dbReference>
<feature type="binding site" evidence="9">
    <location>
        <position position="85"/>
    </location>
    <ligand>
        <name>Mg(2+)</name>
        <dbReference type="ChEBI" id="CHEBI:18420"/>
        <label>1</label>
    </ligand>
</feature>
<reference evidence="11 12" key="2">
    <citation type="submission" date="2019-05" db="EMBL/GenBank/DDBJ databases">
        <title>Genome evolution of the obligate endosymbiont Buchnera aphidicola.</title>
        <authorList>
            <person name="Moran N.A."/>
        </authorList>
    </citation>
    <scope>NUCLEOTIDE SEQUENCE [LARGE SCALE GENOMIC DNA]</scope>
    <source>
        <strain evidence="11 12">Sav</strain>
    </source>
</reference>
<dbReference type="Pfam" id="PF00459">
    <property type="entry name" value="Inositol_P"/>
    <property type="match status" value="1"/>
</dbReference>
<keyword evidence="3 9" id="KW-1003">Cell membrane</keyword>
<dbReference type="PROSITE" id="PS00630">
    <property type="entry name" value="IMP_2"/>
    <property type="match status" value="1"/>
</dbReference>
<feature type="binding site" evidence="10">
    <location>
        <position position="83"/>
    </location>
    <ligand>
        <name>Mg(2+)</name>
        <dbReference type="ChEBI" id="CHEBI:18420"/>
        <label>1</label>
        <note>catalytic</note>
    </ligand>
</feature>
<evidence type="ECO:0000256" key="6">
    <source>
        <dbReference type="ARBA" id="ARBA00022801"/>
    </source>
</evidence>
<evidence type="ECO:0000313" key="11">
    <source>
        <dbReference type="EMBL" id="QCI25739.1"/>
    </source>
</evidence>
<feature type="binding site" evidence="10">
    <location>
        <position position="64"/>
    </location>
    <ligand>
        <name>Mg(2+)</name>
        <dbReference type="ChEBI" id="CHEBI:18420"/>
        <label>1</label>
        <note>catalytic</note>
    </ligand>
</feature>
<dbReference type="GO" id="GO:0046854">
    <property type="term" value="P:phosphatidylinositol phosphate biosynthetic process"/>
    <property type="evidence" value="ECO:0007669"/>
    <property type="project" value="InterPro"/>
</dbReference>
<comment type="similarity">
    <text evidence="2 9">Belongs to the inositol monophosphatase superfamily. CysQ family.</text>
</comment>
<dbReference type="Proteomes" id="UP000298585">
    <property type="component" value="Chromosome"/>
</dbReference>
<dbReference type="GO" id="GO:0000287">
    <property type="term" value="F:magnesium ion binding"/>
    <property type="evidence" value="ECO:0007669"/>
    <property type="project" value="UniProtKB-UniRule"/>
</dbReference>
<evidence type="ECO:0000256" key="3">
    <source>
        <dbReference type="ARBA" id="ARBA00022475"/>
    </source>
</evidence>
<name>A0A4D6Y8S9_9GAMM</name>
<feature type="binding site" evidence="9">
    <location>
        <position position="64"/>
    </location>
    <ligand>
        <name>Mg(2+)</name>
        <dbReference type="ChEBI" id="CHEBI:18420"/>
        <label>1</label>
    </ligand>
</feature>
<dbReference type="PANTHER" id="PTHR43028:SF5">
    <property type="entry name" value="3'(2'),5'-BISPHOSPHATE NUCLEOTIDASE 1"/>
    <property type="match status" value="1"/>
</dbReference>
<evidence type="ECO:0000256" key="2">
    <source>
        <dbReference type="ARBA" id="ARBA00005289"/>
    </source>
</evidence>
<sequence length="249" mass="27869">MLEKICNLARCAGNCIMKFYYSPELINISYKSDNTPVTNVDCAVNDIIKKGLILITPDIPIISEEQSCNLTSCQHWENYWLIDPLDGTKEFLKKNGEFTVNISLIKNGVPILGVVYAPFFDILYSSFYQNAWKENHSGLKKSIKVYQSEIPLLITSRSHVDEELDNYLKGIKHYKLKKLGSSLKFCLIAEGTAQVYPRFGNTHIWDTAAGHAIVVAAGGQVKTWTGKNLNYSLSSRASFINPGFCASVL</sequence>
<dbReference type="PROSITE" id="PS00629">
    <property type="entry name" value="IMP_1"/>
    <property type="match status" value="1"/>
</dbReference>
<reference evidence="11 12" key="1">
    <citation type="submission" date="2018-12" db="EMBL/GenBank/DDBJ databases">
        <authorList>
            <person name="Chong R.A."/>
        </authorList>
    </citation>
    <scope>NUCLEOTIDE SEQUENCE [LARGE SCALE GENOMIC DNA]</scope>
    <source>
        <strain evidence="11 12">Sav</strain>
    </source>
</reference>
<dbReference type="Gene3D" id="3.40.190.80">
    <property type="match status" value="1"/>
</dbReference>
<dbReference type="GO" id="GO:0005886">
    <property type="term" value="C:plasma membrane"/>
    <property type="evidence" value="ECO:0007669"/>
    <property type="project" value="UniProtKB-SubCell"/>
</dbReference>
<dbReference type="SUPFAM" id="SSF56655">
    <property type="entry name" value="Carbohydrate phosphatase"/>
    <property type="match status" value="1"/>
</dbReference>
<feature type="binding site" evidence="10">
    <location>
        <position position="206"/>
    </location>
    <ligand>
        <name>Mg(2+)</name>
        <dbReference type="ChEBI" id="CHEBI:18420"/>
        <label>1</label>
        <note>catalytic</note>
    </ligand>
</feature>
<keyword evidence="4 9" id="KW-0997">Cell inner membrane</keyword>
<dbReference type="GO" id="GO:0050427">
    <property type="term" value="P:3'-phosphoadenosine 5'-phosphosulfate metabolic process"/>
    <property type="evidence" value="ECO:0007669"/>
    <property type="project" value="TreeGrafter"/>
</dbReference>
<dbReference type="NCBIfam" id="TIGR01331">
    <property type="entry name" value="bisphos_cysQ"/>
    <property type="match status" value="1"/>
</dbReference>
<comment type="subcellular location">
    <subcellularLocation>
        <location evidence="9">Cell inner membrane</location>
        <topology evidence="9">Peripheral membrane protein</topology>
        <orientation evidence="9">Cytoplasmic side</orientation>
    </subcellularLocation>
</comment>
<dbReference type="InterPro" id="IPR006240">
    <property type="entry name" value="CysQ"/>
</dbReference>
<feature type="binding site" evidence="10">
    <location>
        <position position="86"/>
    </location>
    <ligand>
        <name>Mg(2+)</name>
        <dbReference type="ChEBI" id="CHEBI:18420"/>
        <label>1</label>
        <note>catalytic</note>
    </ligand>
</feature>
<feature type="binding site" evidence="9">
    <location>
        <position position="206"/>
    </location>
    <ligand>
        <name>substrate</name>
    </ligand>
</feature>
<dbReference type="InterPro" id="IPR050725">
    <property type="entry name" value="CysQ/Inositol_MonoPase"/>
</dbReference>
<feature type="binding site" evidence="9">
    <location>
        <position position="83"/>
    </location>
    <ligand>
        <name>Mg(2+)</name>
        <dbReference type="ChEBI" id="CHEBI:18420"/>
        <label>1</label>
    </ligand>
</feature>
<evidence type="ECO:0000256" key="4">
    <source>
        <dbReference type="ARBA" id="ARBA00022519"/>
    </source>
</evidence>
<evidence type="ECO:0000256" key="1">
    <source>
        <dbReference type="ARBA" id="ARBA00001625"/>
    </source>
</evidence>
<dbReference type="HAMAP" id="MF_02095">
    <property type="entry name" value="CysQ"/>
    <property type="match status" value="1"/>
</dbReference>
<dbReference type="GO" id="GO:0000103">
    <property type="term" value="P:sulfate assimilation"/>
    <property type="evidence" value="ECO:0007669"/>
    <property type="project" value="TreeGrafter"/>
</dbReference>
<organism evidence="11 12">
    <name type="scientific">Buchnera aphidicola</name>
    <name type="common">Sitobion avenae</name>
    <dbReference type="NCBI Taxonomy" id="571428"/>
    <lineage>
        <taxon>Bacteria</taxon>
        <taxon>Pseudomonadati</taxon>
        <taxon>Pseudomonadota</taxon>
        <taxon>Gammaproteobacteria</taxon>
        <taxon>Enterobacterales</taxon>
        <taxon>Erwiniaceae</taxon>
        <taxon>Buchnera</taxon>
    </lineage>
</organism>
<comment type="cofactor">
    <cofactor evidence="9 10">
        <name>Mg(2+)</name>
        <dbReference type="ChEBI" id="CHEBI:18420"/>
    </cofactor>
</comment>
<keyword evidence="8 9" id="KW-0472">Membrane</keyword>
<dbReference type="AlphaFoldDB" id="A0A4D6Y8S9"/>
<keyword evidence="5 9" id="KW-0479">Metal-binding</keyword>
<feature type="binding site" evidence="9">
    <location>
        <position position="206"/>
    </location>
    <ligand>
        <name>Mg(2+)</name>
        <dbReference type="ChEBI" id="CHEBI:18420"/>
        <label>2</label>
    </ligand>
</feature>
<evidence type="ECO:0000256" key="8">
    <source>
        <dbReference type="ARBA" id="ARBA00023136"/>
    </source>
</evidence>
<feature type="binding site" evidence="9">
    <location>
        <begin position="85"/>
        <end position="88"/>
    </location>
    <ligand>
        <name>substrate</name>
    </ligand>
</feature>
<dbReference type="EMBL" id="CP034855">
    <property type="protein sequence ID" value="QCI25739.1"/>
    <property type="molecule type" value="Genomic_DNA"/>
</dbReference>
<evidence type="ECO:0000313" key="12">
    <source>
        <dbReference type="Proteomes" id="UP000298585"/>
    </source>
</evidence>
<dbReference type="OrthoDB" id="9785695at2"/>
<keyword evidence="6 9" id="KW-0378">Hydrolase</keyword>
<feature type="binding site" evidence="9">
    <location>
        <position position="83"/>
    </location>
    <ligand>
        <name>Mg(2+)</name>
        <dbReference type="ChEBI" id="CHEBI:18420"/>
        <label>2</label>
    </ligand>
</feature>